<sequence length="135" mass="15118">MFMNHCHLRFPLDLSKVTVMLSYVGGNTGTCTPGNEEQSPRGTFRSPDVTSSNINPKREEKSENRRGRGVRSLVVVKEERTAALEKEEKTKGGRATEDRTEASASKTLCCESTAREAWTANKTSHVRSHRYVPVY</sequence>
<organism evidence="2 3">
    <name type="scientific">Pleurodeles waltl</name>
    <name type="common">Iberian ribbed newt</name>
    <dbReference type="NCBI Taxonomy" id="8319"/>
    <lineage>
        <taxon>Eukaryota</taxon>
        <taxon>Metazoa</taxon>
        <taxon>Chordata</taxon>
        <taxon>Craniata</taxon>
        <taxon>Vertebrata</taxon>
        <taxon>Euteleostomi</taxon>
        <taxon>Amphibia</taxon>
        <taxon>Batrachia</taxon>
        <taxon>Caudata</taxon>
        <taxon>Salamandroidea</taxon>
        <taxon>Salamandridae</taxon>
        <taxon>Pleurodelinae</taxon>
        <taxon>Pleurodeles</taxon>
    </lineage>
</organism>
<feature type="compositionally biased region" description="Basic and acidic residues" evidence="1">
    <location>
        <begin position="56"/>
        <end position="66"/>
    </location>
</feature>
<keyword evidence="3" id="KW-1185">Reference proteome</keyword>
<evidence type="ECO:0000313" key="3">
    <source>
        <dbReference type="Proteomes" id="UP001066276"/>
    </source>
</evidence>
<reference evidence="2" key="1">
    <citation type="journal article" date="2022" name="bioRxiv">
        <title>Sequencing and chromosome-scale assembly of the giantPleurodeles waltlgenome.</title>
        <authorList>
            <person name="Brown T."/>
            <person name="Elewa A."/>
            <person name="Iarovenko S."/>
            <person name="Subramanian E."/>
            <person name="Araus A.J."/>
            <person name="Petzold A."/>
            <person name="Susuki M."/>
            <person name="Suzuki K.-i.T."/>
            <person name="Hayashi T."/>
            <person name="Toyoda A."/>
            <person name="Oliveira C."/>
            <person name="Osipova E."/>
            <person name="Leigh N.D."/>
            <person name="Simon A."/>
            <person name="Yun M.H."/>
        </authorList>
    </citation>
    <scope>NUCLEOTIDE SEQUENCE</scope>
    <source>
        <strain evidence="2">20211129_DDA</strain>
        <tissue evidence="2">Liver</tissue>
    </source>
</reference>
<feature type="region of interest" description="Disordered" evidence="1">
    <location>
        <begin position="84"/>
        <end position="108"/>
    </location>
</feature>
<evidence type="ECO:0000256" key="1">
    <source>
        <dbReference type="SAM" id="MobiDB-lite"/>
    </source>
</evidence>
<comment type="caution">
    <text evidence="2">The sequence shown here is derived from an EMBL/GenBank/DDBJ whole genome shotgun (WGS) entry which is preliminary data.</text>
</comment>
<feature type="compositionally biased region" description="Polar residues" evidence="1">
    <location>
        <begin position="29"/>
        <end position="41"/>
    </location>
</feature>
<dbReference type="EMBL" id="JANPWB010000005">
    <property type="protein sequence ID" value="KAJ1188699.1"/>
    <property type="molecule type" value="Genomic_DNA"/>
</dbReference>
<evidence type="ECO:0000313" key="2">
    <source>
        <dbReference type="EMBL" id="KAJ1188699.1"/>
    </source>
</evidence>
<feature type="region of interest" description="Disordered" evidence="1">
    <location>
        <begin position="29"/>
        <end position="72"/>
    </location>
</feature>
<proteinExistence type="predicted"/>
<dbReference type="Proteomes" id="UP001066276">
    <property type="component" value="Chromosome 3_1"/>
</dbReference>
<dbReference type="AlphaFoldDB" id="A0AAV7UJP0"/>
<accession>A0AAV7UJP0</accession>
<protein>
    <submittedName>
        <fullName evidence="2">Uncharacterized protein</fullName>
    </submittedName>
</protein>
<feature type="compositionally biased region" description="Basic and acidic residues" evidence="1">
    <location>
        <begin position="84"/>
        <end position="101"/>
    </location>
</feature>
<name>A0AAV7UJP0_PLEWA</name>
<gene>
    <name evidence="2" type="ORF">NDU88_005456</name>
</gene>